<evidence type="ECO:0000313" key="3">
    <source>
        <dbReference type="Proteomes" id="UP000594454"/>
    </source>
</evidence>
<keyword evidence="3" id="KW-1185">Reference proteome</keyword>
<dbReference type="InParanoid" id="A0A7R8YLT0"/>
<accession>A0A7R8YLT0</accession>
<dbReference type="AlphaFoldDB" id="A0A7R8YLT0"/>
<dbReference type="EMBL" id="LR899009">
    <property type="protein sequence ID" value="CAD7077473.1"/>
    <property type="molecule type" value="Genomic_DNA"/>
</dbReference>
<name>A0A7R8YLT0_HERIL</name>
<gene>
    <name evidence="2" type="ORF">HERILL_LOCUS817</name>
</gene>
<proteinExistence type="predicted"/>
<sequence>MEIKFLHLIFRIDFTTSFAFSHEFILQFDRALFKLISYIKFCILVPEKVGIVDIYIATLNVCQPSGIEEDLRPPSSSCSSEGGNLPRKRRSCAIGLT</sequence>
<evidence type="ECO:0000313" key="2">
    <source>
        <dbReference type="EMBL" id="CAD7077473.1"/>
    </source>
</evidence>
<protein>
    <submittedName>
        <fullName evidence="2">Uncharacterized protein</fullName>
    </submittedName>
</protein>
<dbReference type="Proteomes" id="UP000594454">
    <property type="component" value="Chromosome 1"/>
</dbReference>
<feature type="region of interest" description="Disordered" evidence="1">
    <location>
        <begin position="68"/>
        <end position="97"/>
    </location>
</feature>
<organism evidence="2 3">
    <name type="scientific">Hermetia illucens</name>
    <name type="common">Black soldier fly</name>
    <dbReference type="NCBI Taxonomy" id="343691"/>
    <lineage>
        <taxon>Eukaryota</taxon>
        <taxon>Metazoa</taxon>
        <taxon>Ecdysozoa</taxon>
        <taxon>Arthropoda</taxon>
        <taxon>Hexapoda</taxon>
        <taxon>Insecta</taxon>
        <taxon>Pterygota</taxon>
        <taxon>Neoptera</taxon>
        <taxon>Endopterygota</taxon>
        <taxon>Diptera</taxon>
        <taxon>Brachycera</taxon>
        <taxon>Stratiomyomorpha</taxon>
        <taxon>Stratiomyidae</taxon>
        <taxon>Hermetiinae</taxon>
        <taxon>Hermetia</taxon>
    </lineage>
</organism>
<evidence type="ECO:0000256" key="1">
    <source>
        <dbReference type="SAM" id="MobiDB-lite"/>
    </source>
</evidence>
<reference evidence="2 3" key="1">
    <citation type="submission" date="2020-11" db="EMBL/GenBank/DDBJ databases">
        <authorList>
            <person name="Wallbank WR R."/>
            <person name="Pardo Diaz C."/>
            <person name="Kozak K."/>
            <person name="Martin S."/>
            <person name="Jiggins C."/>
            <person name="Moest M."/>
            <person name="Warren A I."/>
            <person name="Generalovic N T."/>
            <person name="Byers J.R.P. K."/>
            <person name="Montejo-Kovacevich G."/>
            <person name="Yen C E."/>
        </authorList>
    </citation>
    <scope>NUCLEOTIDE SEQUENCE [LARGE SCALE GENOMIC DNA]</scope>
</reference>